<dbReference type="InterPro" id="IPR012972">
    <property type="entry name" value="NLE"/>
</dbReference>
<dbReference type="PANTHER" id="PTHR19848:SF0">
    <property type="entry name" value="NOTCHLESS PROTEIN HOMOLOG 1"/>
    <property type="match status" value="1"/>
</dbReference>
<feature type="repeat" description="WD" evidence="5">
    <location>
        <begin position="274"/>
        <end position="314"/>
    </location>
</feature>
<dbReference type="PANTHER" id="PTHR19848">
    <property type="entry name" value="WD40 REPEAT PROTEIN"/>
    <property type="match status" value="1"/>
</dbReference>
<keyword evidence="4" id="KW-0539">Nucleus</keyword>
<dbReference type="Proteomes" id="UP001515480">
    <property type="component" value="Unassembled WGS sequence"/>
</dbReference>
<name>A0AB34K8B3_PRYPA</name>
<comment type="subcellular location">
    <subcellularLocation>
        <location evidence="1">Nucleus</location>
        <location evidence="1">Nucleolus</location>
    </subcellularLocation>
</comment>
<dbReference type="PROSITE" id="PS50294">
    <property type="entry name" value="WD_REPEATS_REGION"/>
    <property type="match status" value="7"/>
</dbReference>
<feature type="region of interest" description="Disordered" evidence="6">
    <location>
        <begin position="1"/>
        <end position="41"/>
    </location>
</feature>
<accession>A0AB34K8B3</accession>
<dbReference type="InterPro" id="IPR001680">
    <property type="entry name" value="WD40_rpt"/>
</dbReference>
<dbReference type="InterPro" id="IPR001632">
    <property type="entry name" value="WD40_G-protein_beta-like"/>
</dbReference>
<feature type="repeat" description="WD" evidence="5">
    <location>
        <begin position="394"/>
        <end position="435"/>
    </location>
</feature>
<dbReference type="SMART" id="SM00320">
    <property type="entry name" value="WD40"/>
    <property type="match status" value="8"/>
</dbReference>
<dbReference type="PROSITE" id="PS00678">
    <property type="entry name" value="WD_REPEATS_1"/>
    <property type="match status" value="2"/>
</dbReference>
<evidence type="ECO:0000313" key="9">
    <source>
        <dbReference type="Proteomes" id="UP001515480"/>
    </source>
</evidence>
<evidence type="ECO:0000259" key="7">
    <source>
        <dbReference type="Pfam" id="PF08154"/>
    </source>
</evidence>
<feature type="repeat" description="WD" evidence="5">
    <location>
        <begin position="478"/>
        <end position="511"/>
    </location>
</feature>
<evidence type="ECO:0000256" key="6">
    <source>
        <dbReference type="SAM" id="MobiDB-lite"/>
    </source>
</evidence>
<dbReference type="SUPFAM" id="SSF50978">
    <property type="entry name" value="WD40 repeat-like"/>
    <property type="match status" value="1"/>
</dbReference>
<proteinExistence type="predicted"/>
<keyword evidence="3" id="KW-0677">Repeat</keyword>
<reference evidence="8 9" key="1">
    <citation type="journal article" date="2024" name="Science">
        <title>Giant polyketide synthase enzymes in the biosynthesis of giant marine polyether toxins.</title>
        <authorList>
            <person name="Fallon T.R."/>
            <person name="Shende V.V."/>
            <person name="Wierzbicki I.H."/>
            <person name="Pendleton A.L."/>
            <person name="Watervoot N.F."/>
            <person name="Auber R.P."/>
            <person name="Gonzalez D.J."/>
            <person name="Wisecaver J.H."/>
            <person name="Moore B.S."/>
        </authorList>
    </citation>
    <scope>NUCLEOTIDE SEQUENCE [LARGE SCALE GENOMIC DNA]</scope>
    <source>
        <strain evidence="8 9">12B1</strain>
    </source>
</reference>
<dbReference type="Pfam" id="PF08154">
    <property type="entry name" value="NLE"/>
    <property type="match status" value="1"/>
</dbReference>
<evidence type="ECO:0000256" key="2">
    <source>
        <dbReference type="ARBA" id="ARBA00022574"/>
    </source>
</evidence>
<feature type="repeat" description="WD" evidence="5">
    <location>
        <begin position="137"/>
        <end position="178"/>
    </location>
</feature>
<dbReference type="GO" id="GO:0005730">
    <property type="term" value="C:nucleolus"/>
    <property type="evidence" value="ECO:0007669"/>
    <property type="project" value="UniProtKB-SubCell"/>
</dbReference>
<dbReference type="AlphaFoldDB" id="A0AB34K8B3"/>
<dbReference type="EMBL" id="JBGBPQ010000001">
    <property type="protein sequence ID" value="KAL1529612.1"/>
    <property type="molecule type" value="Genomic_DNA"/>
</dbReference>
<dbReference type="PRINTS" id="PR00320">
    <property type="entry name" value="GPROTEINBRPT"/>
</dbReference>
<dbReference type="InterPro" id="IPR020472">
    <property type="entry name" value="WD40_PAC1"/>
</dbReference>
<dbReference type="GO" id="GO:0000027">
    <property type="term" value="P:ribosomal large subunit assembly"/>
    <property type="evidence" value="ECO:0007669"/>
    <property type="project" value="TreeGrafter"/>
</dbReference>
<dbReference type="CDD" id="cd00200">
    <property type="entry name" value="WD40"/>
    <property type="match status" value="1"/>
</dbReference>
<feature type="domain" description="NLE" evidence="7">
    <location>
        <begin position="46"/>
        <end position="106"/>
    </location>
</feature>
<feature type="repeat" description="WD" evidence="5">
    <location>
        <begin position="179"/>
        <end position="210"/>
    </location>
</feature>
<gene>
    <name evidence="8" type="ORF">AB1Y20_000554</name>
</gene>
<comment type="caution">
    <text evidence="8">The sequence shown here is derived from an EMBL/GenBank/DDBJ whole genome shotgun (WGS) entry which is preliminary data.</text>
</comment>
<protein>
    <recommendedName>
        <fullName evidence="7">NLE domain-containing protein</fullName>
    </recommendedName>
</protein>
<evidence type="ECO:0000256" key="5">
    <source>
        <dbReference type="PROSITE-ProRule" id="PRU00221"/>
    </source>
</evidence>
<dbReference type="InterPro" id="IPR019775">
    <property type="entry name" value="WD40_repeat_CS"/>
</dbReference>
<feature type="repeat" description="WD" evidence="5">
    <location>
        <begin position="227"/>
        <end position="273"/>
    </location>
</feature>
<keyword evidence="9" id="KW-1185">Reference proteome</keyword>
<feature type="repeat" description="WD" evidence="5">
    <location>
        <begin position="436"/>
        <end position="477"/>
    </location>
</feature>
<sequence>MRRGGRTPPHRFATETATWKRSQTSRPTRNRPGETAARSRPMAGAVIAQFETAEGERTGPQLDIPVDTTAAQLQLILHELLHLEEKVPYSFYVAEAEVSSTLEKALGAASTEQAVRIVYVPQAIFRVRAVTRCSSTLPGHAEALLSSSFSPDGNTLATGSGDHCVRLWDVHTETPRATLRSHRDWVLCIAWSPCGRFLASGGKDGQVALWRAMERSVKGEVAPLRVMNAHKKWVNAIAWEPLHLSLAMPRFASASKDGQIRIWEALTGRCVTSLSGHSMSVSCVRWSGDGLVISGSQDRTIKVWAPNETKLVRSLEGHAHWVNCIALNTDAALRVGGHDHRGVAAPEIEAQAVAAEKKFKEVRGAAPELMVSGSDDFTLFLWSPYSSKKPITRMTGHVQLVNAACFSPDGQWIASGSFDGSIRLWHGKTGKFVATLRGHVGAVYQLAWSGDSRLLASGSKDSTVKVWETRTRKVKEDLPGHADEVYTVDWSPDGERVASGGKDRNLKMWRC</sequence>
<organism evidence="8 9">
    <name type="scientific">Prymnesium parvum</name>
    <name type="common">Toxic golden alga</name>
    <dbReference type="NCBI Taxonomy" id="97485"/>
    <lineage>
        <taxon>Eukaryota</taxon>
        <taxon>Haptista</taxon>
        <taxon>Haptophyta</taxon>
        <taxon>Prymnesiophyceae</taxon>
        <taxon>Prymnesiales</taxon>
        <taxon>Prymnesiaceae</taxon>
        <taxon>Prymnesium</taxon>
    </lineage>
</organism>
<dbReference type="PRINTS" id="PR00319">
    <property type="entry name" value="GPROTEINB"/>
</dbReference>
<evidence type="ECO:0000256" key="3">
    <source>
        <dbReference type="ARBA" id="ARBA00022737"/>
    </source>
</evidence>
<dbReference type="Gene3D" id="2.130.10.10">
    <property type="entry name" value="YVTN repeat-like/Quinoprotein amine dehydrogenase"/>
    <property type="match status" value="1"/>
</dbReference>
<evidence type="ECO:0000256" key="1">
    <source>
        <dbReference type="ARBA" id="ARBA00004604"/>
    </source>
</evidence>
<dbReference type="InterPro" id="IPR015943">
    <property type="entry name" value="WD40/YVTN_repeat-like_dom_sf"/>
</dbReference>
<dbReference type="Pfam" id="PF00400">
    <property type="entry name" value="WD40"/>
    <property type="match status" value="8"/>
</dbReference>
<evidence type="ECO:0000256" key="4">
    <source>
        <dbReference type="ARBA" id="ARBA00023242"/>
    </source>
</evidence>
<dbReference type="PROSITE" id="PS50082">
    <property type="entry name" value="WD_REPEATS_2"/>
    <property type="match status" value="7"/>
</dbReference>
<feature type="compositionally biased region" description="Polar residues" evidence="6">
    <location>
        <begin position="15"/>
        <end position="27"/>
    </location>
</feature>
<keyword evidence="2 5" id="KW-0853">WD repeat</keyword>
<dbReference type="InterPro" id="IPR036322">
    <property type="entry name" value="WD40_repeat_dom_sf"/>
</dbReference>
<evidence type="ECO:0000313" key="8">
    <source>
        <dbReference type="EMBL" id="KAL1529612.1"/>
    </source>
</evidence>